<accession>A0ABV8X2Y3</accession>
<keyword evidence="5" id="KW-0456">Lyase</keyword>
<organism evidence="8 9">
    <name type="scientific">Chungangia koreensis</name>
    <dbReference type="NCBI Taxonomy" id="752657"/>
    <lineage>
        <taxon>Bacteria</taxon>
        <taxon>Bacillati</taxon>
        <taxon>Bacillota</taxon>
        <taxon>Bacilli</taxon>
        <taxon>Lactobacillales</taxon>
        <taxon>Chungangia</taxon>
    </lineage>
</organism>
<name>A0ABV8X2Y3_9LACT</name>
<dbReference type="InterPro" id="IPR036633">
    <property type="entry name" value="Prn/Lys/Arg_de-COase_C_sf"/>
</dbReference>
<dbReference type="InterPro" id="IPR015421">
    <property type="entry name" value="PyrdxlP-dep_Trfase_major"/>
</dbReference>
<evidence type="ECO:0000313" key="8">
    <source>
        <dbReference type="EMBL" id="MFC4410282.1"/>
    </source>
</evidence>
<evidence type="ECO:0000256" key="1">
    <source>
        <dbReference type="ARBA" id="ARBA00001933"/>
    </source>
</evidence>
<keyword evidence="4" id="KW-0663">Pyridoxal phosphate</keyword>
<dbReference type="InterPro" id="IPR052357">
    <property type="entry name" value="Orn_Lys_Arg_decarboxylase-I"/>
</dbReference>
<dbReference type="PANTHER" id="PTHR43277">
    <property type="entry name" value="ARGININE DECARBOXYLASE"/>
    <property type="match status" value="1"/>
</dbReference>
<dbReference type="SUPFAM" id="SSF53383">
    <property type="entry name" value="PLP-dependent transferases"/>
    <property type="match status" value="1"/>
</dbReference>
<dbReference type="InterPro" id="IPR008286">
    <property type="entry name" value="Prn/Lys/Arg_de-COase_C"/>
</dbReference>
<evidence type="ECO:0000313" key="9">
    <source>
        <dbReference type="Proteomes" id="UP001595817"/>
    </source>
</evidence>
<dbReference type="Gene3D" id="3.40.640.10">
    <property type="entry name" value="Type I PLP-dependent aspartate aminotransferase-like (Major domain)"/>
    <property type="match status" value="1"/>
</dbReference>
<dbReference type="EMBL" id="JBHSEC010000012">
    <property type="protein sequence ID" value="MFC4410282.1"/>
    <property type="molecule type" value="Genomic_DNA"/>
</dbReference>
<evidence type="ECO:0000256" key="4">
    <source>
        <dbReference type="ARBA" id="ARBA00022898"/>
    </source>
</evidence>
<dbReference type="PANTHER" id="PTHR43277:SF3">
    <property type="entry name" value="DECARBOXYLASE, PUTATIVE-RELATED"/>
    <property type="match status" value="1"/>
</dbReference>
<evidence type="ECO:0000259" key="6">
    <source>
        <dbReference type="Pfam" id="PF01276"/>
    </source>
</evidence>
<dbReference type="InterPro" id="IPR015424">
    <property type="entry name" value="PyrdxlP-dep_Trfase"/>
</dbReference>
<evidence type="ECO:0000256" key="5">
    <source>
        <dbReference type="ARBA" id="ARBA00023239"/>
    </source>
</evidence>
<protein>
    <submittedName>
        <fullName evidence="8">Aminotransferase class I/II-fold pyridoxal phosphate-dependent enzyme</fullName>
    </submittedName>
</protein>
<dbReference type="SUPFAM" id="SSF55904">
    <property type="entry name" value="Ornithine decarboxylase C-terminal domain"/>
    <property type="match status" value="1"/>
</dbReference>
<dbReference type="InterPro" id="IPR000310">
    <property type="entry name" value="Orn/Lys/Arg_deCO2ase_major_dom"/>
</dbReference>
<proteinExistence type="inferred from homology"/>
<dbReference type="Gene3D" id="3.90.105.10">
    <property type="entry name" value="Molybdopterin biosynthesis moea protein, domain 2"/>
    <property type="match status" value="1"/>
</dbReference>
<gene>
    <name evidence="8" type="ORF">ACFOZY_07505</name>
</gene>
<evidence type="ECO:0000259" key="7">
    <source>
        <dbReference type="Pfam" id="PF03711"/>
    </source>
</evidence>
<comment type="similarity">
    <text evidence="2">Belongs to the Orn/Lys/Arg decarboxylase class-I family.</text>
</comment>
<sequence>MIKRPIFDAMKHFYSQQNHSLHVPGHKHGSLSQLPPVFREVMRFDLTELNGLDDFHHPEEAIKEAEELLAQTYGAERSFFLINGSTVGNLAMIYTVCRPGDRVIVQRNAHKSIFHGLELAGALPIYVAPDWDEQTKTAGHVSFDTIEQAIHTYPDAKAVILTHPTYFGVVSTELKAISDLCHQTNIPLLVDEAHGAHLQASDLFPQSALSIGADLVVQSAHKTLPAMTMGSFLHVNSALVDIERLNHYLRMLQSSSPSYLLMASLDDARAYLSSFTQHDMHTFLQRRGQFVEGLKTIRKLEVIEPNDSLKLLLRVPGKSGYQLQTALEKEKVFVELADPYQVLIILPLLKAAHSYPFAEIRSCIKSAVDHLMLLPINEMELHHAAKQNNISEPVLSFVEINRQEKEWIPYMRSMGRIAAGAITPYPPGIPLIVPGEKITMGHLEMLEDYIATGATIQGEHRLKEKNILVVKETSEE</sequence>
<evidence type="ECO:0000256" key="3">
    <source>
        <dbReference type="ARBA" id="ARBA00022793"/>
    </source>
</evidence>
<evidence type="ECO:0000256" key="2">
    <source>
        <dbReference type="ARBA" id="ARBA00010671"/>
    </source>
</evidence>
<reference evidence="9" key="1">
    <citation type="journal article" date="2019" name="Int. J. Syst. Evol. Microbiol.">
        <title>The Global Catalogue of Microorganisms (GCM) 10K type strain sequencing project: providing services to taxonomists for standard genome sequencing and annotation.</title>
        <authorList>
            <consortium name="The Broad Institute Genomics Platform"/>
            <consortium name="The Broad Institute Genome Sequencing Center for Infectious Disease"/>
            <person name="Wu L."/>
            <person name="Ma J."/>
        </authorList>
    </citation>
    <scope>NUCLEOTIDE SEQUENCE [LARGE SCALE GENOMIC DNA]</scope>
    <source>
        <strain evidence="9">CCUG 59778</strain>
    </source>
</reference>
<dbReference type="GO" id="GO:0008483">
    <property type="term" value="F:transaminase activity"/>
    <property type="evidence" value="ECO:0007669"/>
    <property type="project" value="UniProtKB-KW"/>
</dbReference>
<feature type="domain" description="Orn/Lys/Arg decarboxylase C-terminal" evidence="7">
    <location>
        <begin position="386"/>
        <end position="446"/>
    </location>
</feature>
<dbReference type="Pfam" id="PF03711">
    <property type="entry name" value="OKR_DC_1_C"/>
    <property type="match status" value="1"/>
</dbReference>
<dbReference type="Proteomes" id="UP001595817">
    <property type="component" value="Unassembled WGS sequence"/>
</dbReference>
<comment type="caution">
    <text evidence="8">The sequence shown here is derived from an EMBL/GenBank/DDBJ whole genome shotgun (WGS) entry which is preliminary data.</text>
</comment>
<comment type="cofactor">
    <cofactor evidence="1">
        <name>pyridoxal 5'-phosphate</name>
        <dbReference type="ChEBI" id="CHEBI:597326"/>
    </cofactor>
</comment>
<keyword evidence="3" id="KW-0210">Decarboxylase</keyword>
<feature type="domain" description="Orn/Lys/Arg decarboxylases family 1 pyridoxal-P attachment site" evidence="6">
    <location>
        <begin position="5"/>
        <end position="305"/>
    </location>
</feature>
<keyword evidence="9" id="KW-1185">Reference proteome</keyword>
<keyword evidence="8" id="KW-0032">Aminotransferase</keyword>
<dbReference type="Pfam" id="PF01276">
    <property type="entry name" value="OKR_DC_1"/>
    <property type="match status" value="1"/>
</dbReference>
<keyword evidence="8" id="KW-0808">Transferase</keyword>